<evidence type="ECO:0000313" key="1">
    <source>
        <dbReference type="EMBL" id="CAG5109434.1"/>
    </source>
</evidence>
<keyword evidence="2" id="KW-1185">Reference proteome</keyword>
<accession>A0A8J2HS92</accession>
<reference evidence="1" key="1">
    <citation type="submission" date="2021-04" db="EMBL/GenBank/DDBJ databases">
        <authorList>
            <person name="Chebbi M.A.C M."/>
        </authorList>
    </citation>
    <scope>NUCLEOTIDE SEQUENCE</scope>
</reference>
<proteinExistence type="predicted"/>
<dbReference type="EMBL" id="CAJNRD030001412">
    <property type="protein sequence ID" value="CAG5109434.1"/>
    <property type="molecule type" value="Genomic_DNA"/>
</dbReference>
<protein>
    <submittedName>
        <fullName evidence="1">Uncharacterized protein</fullName>
    </submittedName>
</protein>
<sequence>DQFGSGNTAGRVEEQYATRGFYGESLHGAPFEASASFKLTRGRTAAHYHHYHHYTSSLRRPGARPAPRYHFPRGVFSDETQEEIQEDDEATLRELLVRYVLFLNYNPP</sequence>
<organism evidence="1 2">
    <name type="scientific">Cotesia congregata</name>
    <name type="common">Parasitoid wasp</name>
    <name type="synonym">Apanteles congregatus</name>
    <dbReference type="NCBI Taxonomy" id="51543"/>
    <lineage>
        <taxon>Eukaryota</taxon>
        <taxon>Metazoa</taxon>
        <taxon>Ecdysozoa</taxon>
        <taxon>Arthropoda</taxon>
        <taxon>Hexapoda</taxon>
        <taxon>Insecta</taxon>
        <taxon>Pterygota</taxon>
        <taxon>Neoptera</taxon>
        <taxon>Endopterygota</taxon>
        <taxon>Hymenoptera</taxon>
        <taxon>Apocrita</taxon>
        <taxon>Ichneumonoidea</taxon>
        <taxon>Braconidae</taxon>
        <taxon>Microgastrinae</taxon>
        <taxon>Cotesia</taxon>
    </lineage>
</organism>
<dbReference type="AlphaFoldDB" id="A0A8J2HS92"/>
<name>A0A8J2HS92_COTCN</name>
<dbReference type="Proteomes" id="UP000786811">
    <property type="component" value="Unassembled WGS sequence"/>
</dbReference>
<feature type="non-terminal residue" evidence="1">
    <location>
        <position position="1"/>
    </location>
</feature>
<evidence type="ECO:0000313" key="2">
    <source>
        <dbReference type="Proteomes" id="UP000786811"/>
    </source>
</evidence>
<comment type="caution">
    <text evidence="1">The sequence shown here is derived from an EMBL/GenBank/DDBJ whole genome shotgun (WGS) entry which is preliminary data.</text>
</comment>
<gene>
    <name evidence="1" type="ORF">HICCMSTLAB_LOCUS14036</name>
</gene>